<evidence type="ECO:0000256" key="2">
    <source>
        <dbReference type="ARBA" id="ARBA00023315"/>
    </source>
</evidence>
<dbReference type="EMBL" id="CP063213">
    <property type="protein sequence ID" value="QOR44958.1"/>
    <property type="molecule type" value="Genomic_DNA"/>
</dbReference>
<evidence type="ECO:0000256" key="1">
    <source>
        <dbReference type="ARBA" id="ARBA00022679"/>
    </source>
</evidence>
<dbReference type="AlphaFoldDB" id="A0A7M1QSV2"/>
<accession>A0A8A5UDQ9</accession>
<dbReference type="PANTHER" id="PTHR43877">
    <property type="entry name" value="AMINOALKYLPHOSPHONATE N-ACETYLTRANSFERASE-RELATED-RELATED"/>
    <property type="match status" value="1"/>
</dbReference>
<keyword evidence="1 3" id="KW-0808">Transferase</keyword>
<sequence length="156" mass="16914">MSIRIRPATALDAPAVAAVHRASWEDTYRSLLTEEAIARHTASMDGVWQARLADPGATTTWVAVDEDIVGFLLVEAMGPGHPATLRVGGLYLLPRVKRRGYGRALVEYAIADVPAYTQVAVANRGAIDFWRALGFNEVSTDFDEGFGADLATLVRE</sequence>
<dbReference type="RefSeq" id="WP_197550752.1">
    <property type="nucleotide sequence ID" value="NZ_CP063213.1"/>
</dbReference>
<dbReference type="Proteomes" id="UP000595053">
    <property type="component" value="Chromosome"/>
</dbReference>
<reference evidence="3 4" key="1">
    <citation type="submission" date="2020-10" db="EMBL/GenBank/DDBJ databases">
        <title>Trueperella pecoris sp. nov. isolated from bovine and porcine specimens.</title>
        <authorList>
            <person name="Schoenecker L."/>
            <person name="Schnydrig P."/>
            <person name="Brodard I."/>
            <person name="Thomann A."/>
            <person name="Hemphill A."/>
            <person name="Rodriguez-Campos S."/>
            <person name="Perreten V."/>
            <person name="Jores J."/>
            <person name="Kittl S."/>
        </authorList>
    </citation>
    <scope>NUCLEOTIDE SEQUENCE [LARGE SCALE GENOMIC DNA]</scope>
    <source>
        <strain evidence="3 4">15A0121</strain>
    </source>
</reference>
<dbReference type="Pfam" id="PF00583">
    <property type="entry name" value="Acetyltransf_1"/>
    <property type="match status" value="1"/>
</dbReference>
<dbReference type="InterPro" id="IPR050832">
    <property type="entry name" value="Bact_Acetyltransf"/>
</dbReference>
<name>A0A7M1QSV2_9ACTO</name>
<dbReference type="Gene3D" id="3.40.630.30">
    <property type="match status" value="1"/>
</dbReference>
<accession>A0A7M1QSV2</accession>
<proteinExistence type="predicted"/>
<protein>
    <submittedName>
        <fullName evidence="3">GNAT family N-acetyltransferase</fullName>
    </submittedName>
</protein>
<dbReference type="PROSITE" id="PS51186">
    <property type="entry name" value="GNAT"/>
    <property type="match status" value="1"/>
</dbReference>
<keyword evidence="2" id="KW-0012">Acyltransferase</keyword>
<dbReference type="SUPFAM" id="SSF55729">
    <property type="entry name" value="Acyl-CoA N-acyltransferases (Nat)"/>
    <property type="match status" value="1"/>
</dbReference>
<evidence type="ECO:0000313" key="4">
    <source>
        <dbReference type="Proteomes" id="UP000595053"/>
    </source>
</evidence>
<evidence type="ECO:0000313" key="3">
    <source>
        <dbReference type="EMBL" id="QOR44958.1"/>
    </source>
</evidence>
<dbReference type="GO" id="GO:0016747">
    <property type="term" value="F:acyltransferase activity, transferring groups other than amino-acyl groups"/>
    <property type="evidence" value="ECO:0007669"/>
    <property type="project" value="InterPro"/>
</dbReference>
<gene>
    <name evidence="3" type="ORF">INS88_06585</name>
</gene>
<keyword evidence="4" id="KW-1185">Reference proteome</keyword>
<dbReference type="CDD" id="cd04301">
    <property type="entry name" value="NAT_SF"/>
    <property type="match status" value="1"/>
</dbReference>
<dbReference type="InterPro" id="IPR000182">
    <property type="entry name" value="GNAT_dom"/>
</dbReference>
<dbReference type="InterPro" id="IPR016181">
    <property type="entry name" value="Acyl_CoA_acyltransferase"/>
</dbReference>
<organism evidence="3 4">
    <name type="scientific">Trueperella pecoris</name>
    <dbReference type="NCBI Taxonomy" id="2733571"/>
    <lineage>
        <taxon>Bacteria</taxon>
        <taxon>Bacillati</taxon>
        <taxon>Actinomycetota</taxon>
        <taxon>Actinomycetes</taxon>
        <taxon>Actinomycetales</taxon>
        <taxon>Actinomycetaceae</taxon>
        <taxon>Trueperella</taxon>
    </lineage>
</organism>